<dbReference type="GO" id="GO:0000162">
    <property type="term" value="P:L-tryptophan biosynthetic process"/>
    <property type="evidence" value="ECO:0007669"/>
    <property type="project" value="UniProtKB-UniRule"/>
</dbReference>
<name>A0A8A2VFH9_9EURY</name>
<evidence type="ECO:0000313" key="11">
    <source>
        <dbReference type="Proteomes" id="UP000663203"/>
    </source>
</evidence>
<dbReference type="RefSeq" id="WP_207288720.1">
    <property type="nucleotide sequence ID" value="NZ_CP071462.1"/>
</dbReference>
<evidence type="ECO:0000313" key="10">
    <source>
        <dbReference type="EMBL" id="QSW99112.1"/>
    </source>
</evidence>
<dbReference type="GeneID" id="63189098"/>
<dbReference type="InterPro" id="IPR011060">
    <property type="entry name" value="RibuloseP-bd_barrel"/>
</dbReference>
<dbReference type="EMBL" id="CP071462">
    <property type="protein sequence ID" value="QSW99112.1"/>
    <property type="molecule type" value="Genomic_DNA"/>
</dbReference>
<accession>A0A8A2VFH9</accession>
<evidence type="ECO:0000256" key="4">
    <source>
        <dbReference type="ARBA" id="ARBA00022605"/>
    </source>
</evidence>
<keyword evidence="11" id="KW-1185">Reference proteome</keyword>
<dbReference type="KEGG" id="hakz:J0X25_17295"/>
<evidence type="ECO:0000256" key="8">
    <source>
        <dbReference type="HAMAP-Rule" id="MF_00135"/>
    </source>
</evidence>
<evidence type="ECO:0000256" key="7">
    <source>
        <dbReference type="ARBA" id="ARBA00023235"/>
    </source>
</evidence>
<feature type="domain" description="N-(5'phosphoribosyl) anthranilate isomerase (PRAI)" evidence="9">
    <location>
        <begin position="4"/>
        <end position="205"/>
    </location>
</feature>
<dbReference type="InterPro" id="IPR001240">
    <property type="entry name" value="PRAI_dom"/>
</dbReference>
<keyword evidence="6 8" id="KW-0057">Aromatic amino acid biosynthesis</keyword>
<reference evidence="10 11" key="1">
    <citation type="submission" date="2021-03" db="EMBL/GenBank/DDBJ databases">
        <title>Haloterrigena longa sp. nov. and Haloterrigena limicola sp. nov., extremely halophilic archaea isolated from a salt lake.</title>
        <authorList>
            <person name="Henglin C."/>
        </authorList>
    </citation>
    <scope>NUCLEOTIDE SEQUENCE [LARGE SCALE GENOMIC DNA]</scope>
    <source>
        <strain evidence="10 11">KZCA68</strain>
    </source>
</reference>
<keyword evidence="4 8" id="KW-0028">Amino-acid biosynthesis</keyword>
<dbReference type="InterPro" id="IPR013785">
    <property type="entry name" value="Aldolase_TIM"/>
</dbReference>
<evidence type="ECO:0000256" key="5">
    <source>
        <dbReference type="ARBA" id="ARBA00022822"/>
    </source>
</evidence>
<comment type="similarity">
    <text evidence="3 8">Belongs to the TrpF family.</text>
</comment>
<dbReference type="PANTHER" id="PTHR42894:SF1">
    <property type="entry name" value="N-(5'-PHOSPHORIBOSYL)ANTHRANILATE ISOMERASE"/>
    <property type="match status" value="1"/>
</dbReference>
<dbReference type="Proteomes" id="UP000663203">
    <property type="component" value="Chromosome"/>
</dbReference>
<keyword evidence="7 8" id="KW-0413">Isomerase</keyword>
<proteinExistence type="inferred from homology"/>
<comment type="pathway">
    <text evidence="2 8">Amino-acid biosynthesis; L-tryptophan biosynthesis; L-tryptophan from chorismate: step 3/5.</text>
</comment>
<evidence type="ECO:0000259" key="9">
    <source>
        <dbReference type="Pfam" id="PF00697"/>
    </source>
</evidence>
<dbReference type="GO" id="GO:0004640">
    <property type="term" value="F:phosphoribosylanthranilate isomerase activity"/>
    <property type="evidence" value="ECO:0007669"/>
    <property type="project" value="UniProtKB-UniRule"/>
</dbReference>
<dbReference type="CDD" id="cd00405">
    <property type="entry name" value="PRAI"/>
    <property type="match status" value="1"/>
</dbReference>
<dbReference type="UniPathway" id="UPA00035">
    <property type="reaction ID" value="UER00042"/>
</dbReference>
<dbReference type="HAMAP" id="MF_00135">
    <property type="entry name" value="PRAI"/>
    <property type="match status" value="1"/>
</dbReference>
<dbReference type="Pfam" id="PF00697">
    <property type="entry name" value="PRAI"/>
    <property type="match status" value="1"/>
</dbReference>
<dbReference type="InterPro" id="IPR044643">
    <property type="entry name" value="TrpF_fam"/>
</dbReference>
<dbReference type="EC" id="5.3.1.24" evidence="8"/>
<gene>
    <name evidence="8" type="primary">trpF</name>
    <name evidence="10" type="ORF">J0X25_17295</name>
</gene>
<evidence type="ECO:0000256" key="1">
    <source>
        <dbReference type="ARBA" id="ARBA00001164"/>
    </source>
</evidence>
<evidence type="ECO:0000256" key="2">
    <source>
        <dbReference type="ARBA" id="ARBA00004664"/>
    </source>
</evidence>
<dbReference type="PANTHER" id="PTHR42894">
    <property type="entry name" value="N-(5'-PHOSPHORIBOSYL)ANTHRANILATE ISOMERASE"/>
    <property type="match status" value="1"/>
</dbReference>
<keyword evidence="5 8" id="KW-0822">Tryptophan biosynthesis</keyword>
<evidence type="ECO:0000256" key="6">
    <source>
        <dbReference type="ARBA" id="ARBA00023141"/>
    </source>
</evidence>
<protein>
    <recommendedName>
        <fullName evidence="8">N-(5'-phosphoribosyl)anthranilate isomerase</fullName>
        <shortName evidence="8">PRAI</shortName>
        <ecNumber evidence="8">5.3.1.24</ecNumber>
    </recommendedName>
</protein>
<dbReference type="AlphaFoldDB" id="A0A8A2VFH9"/>
<comment type="catalytic activity">
    <reaction evidence="1 8">
        <text>N-(5-phospho-beta-D-ribosyl)anthranilate = 1-(2-carboxyphenylamino)-1-deoxy-D-ribulose 5-phosphate</text>
        <dbReference type="Rhea" id="RHEA:21540"/>
        <dbReference type="ChEBI" id="CHEBI:18277"/>
        <dbReference type="ChEBI" id="CHEBI:58613"/>
        <dbReference type="EC" id="5.3.1.24"/>
    </reaction>
</comment>
<organism evidence="10 11">
    <name type="scientific">Haloterrigena alkaliphila</name>
    <dbReference type="NCBI Taxonomy" id="2816475"/>
    <lineage>
        <taxon>Archaea</taxon>
        <taxon>Methanobacteriati</taxon>
        <taxon>Methanobacteriota</taxon>
        <taxon>Stenosarchaea group</taxon>
        <taxon>Halobacteria</taxon>
        <taxon>Halobacteriales</taxon>
        <taxon>Natrialbaceae</taxon>
        <taxon>Haloterrigena</taxon>
    </lineage>
</organism>
<sequence length="216" mass="22523">MTRVKICGLTNEDDLETAVDAGADALGVICDVSVDTPREVSVERARDLVAAAPPFVTTVLVTMPTGLERAIELVERVEPDAIQLHGDVPPDDLAFLRGKIDSTLLLAVDADDAARAESYDDVVDGLLVDTPADDGGGGTGRTHDWDRTRAATADLESPVILAGGLTPDNVADAVRTVDPFAVDVASGVEAAGGVKDPDAVRSFVDRARNARPTAEP</sequence>
<dbReference type="SUPFAM" id="SSF51366">
    <property type="entry name" value="Ribulose-phoshate binding barrel"/>
    <property type="match status" value="1"/>
</dbReference>
<evidence type="ECO:0000256" key="3">
    <source>
        <dbReference type="ARBA" id="ARBA00007571"/>
    </source>
</evidence>
<dbReference type="Gene3D" id="3.20.20.70">
    <property type="entry name" value="Aldolase class I"/>
    <property type="match status" value="1"/>
</dbReference>